<accession>A0A0F9MSG4</accession>
<reference evidence="2" key="1">
    <citation type="journal article" date="2015" name="Nature">
        <title>Complex archaea that bridge the gap between prokaryotes and eukaryotes.</title>
        <authorList>
            <person name="Spang A."/>
            <person name="Saw J.H."/>
            <person name="Jorgensen S.L."/>
            <person name="Zaremba-Niedzwiedzka K."/>
            <person name="Martijn J."/>
            <person name="Lind A.E."/>
            <person name="van Eijk R."/>
            <person name="Schleper C."/>
            <person name="Guy L."/>
            <person name="Ettema T.J."/>
        </authorList>
    </citation>
    <scope>NUCLEOTIDE SEQUENCE</scope>
</reference>
<dbReference type="InterPro" id="IPR003959">
    <property type="entry name" value="ATPase_AAA_core"/>
</dbReference>
<dbReference type="Gene3D" id="3.40.50.300">
    <property type="entry name" value="P-loop containing nucleotide triphosphate hydrolases"/>
    <property type="match status" value="1"/>
</dbReference>
<dbReference type="SUPFAM" id="SSF52540">
    <property type="entry name" value="P-loop containing nucleoside triphosphate hydrolases"/>
    <property type="match status" value="1"/>
</dbReference>
<dbReference type="EMBL" id="LAZR01004426">
    <property type="protein sequence ID" value="KKN08679.1"/>
    <property type="molecule type" value="Genomic_DNA"/>
</dbReference>
<feature type="non-terminal residue" evidence="2">
    <location>
        <position position="1"/>
    </location>
</feature>
<feature type="domain" description="ATPase AAA-type core" evidence="1">
    <location>
        <begin position="100"/>
        <end position="222"/>
    </location>
</feature>
<evidence type="ECO:0000313" key="2">
    <source>
        <dbReference type="EMBL" id="KKN08679.1"/>
    </source>
</evidence>
<name>A0A0F9MSG4_9ZZZZ</name>
<sequence length="279" mass="32476">CHMVKFPTNLTNNFLLLNFHYTIYYEICNKVKSRIKIKGVSLKSKPKEDEVKYRMVLNEILKGISGKDGKIEKIINSFSTKDIFSLIVDQDEKINENLKKILSPKVIDRFSKYFDNKYKDLKIDEIGSPLKGVLNKNLLEMERAPVNPNIEYKLKKGDDWKDLENLSPGERCGLLIALILIENSNMIIIDQPEDELDYKSRKELVNMIKEKKNVSQIIMVTHYQNIPVLADADKIILMDEIDNHGIISEQGCFEDMRDELIDMEGGREAIRIRFEKYKI</sequence>
<comment type="caution">
    <text evidence="2">The sequence shown here is derived from an EMBL/GenBank/DDBJ whole genome shotgun (WGS) entry which is preliminary data.</text>
</comment>
<protein>
    <recommendedName>
        <fullName evidence="1">ATPase AAA-type core domain-containing protein</fullName>
    </recommendedName>
</protein>
<proteinExistence type="predicted"/>
<dbReference type="CDD" id="cd00267">
    <property type="entry name" value="ABC_ATPase"/>
    <property type="match status" value="1"/>
</dbReference>
<organism evidence="2">
    <name type="scientific">marine sediment metagenome</name>
    <dbReference type="NCBI Taxonomy" id="412755"/>
    <lineage>
        <taxon>unclassified sequences</taxon>
        <taxon>metagenomes</taxon>
        <taxon>ecological metagenomes</taxon>
    </lineage>
</organism>
<dbReference type="GO" id="GO:0005524">
    <property type="term" value="F:ATP binding"/>
    <property type="evidence" value="ECO:0007669"/>
    <property type="project" value="InterPro"/>
</dbReference>
<evidence type="ECO:0000259" key="1">
    <source>
        <dbReference type="Pfam" id="PF13304"/>
    </source>
</evidence>
<dbReference type="AlphaFoldDB" id="A0A0F9MSG4"/>
<gene>
    <name evidence="2" type="ORF">LCGC14_1054160</name>
</gene>
<dbReference type="InterPro" id="IPR027417">
    <property type="entry name" value="P-loop_NTPase"/>
</dbReference>
<dbReference type="Pfam" id="PF13304">
    <property type="entry name" value="AAA_21"/>
    <property type="match status" value="1"/>
</dbReference>
<dbReference type="GO" id="GO:0016887">
    <property type="term" value="F:ATP hydrolysis activity"/>
    <property type="evidence" value="ECO:0007669"/>
    <property type="project" value="InterPro"/>
</dbReference>